<accession>A0AAI8YHH1</accession>
<comment type="similarity">
    <text evidence="1">Belongs to the NmrA-type oxidoreductase family. Isoflavone reductase subfamily.</text>
</comment>
<evidence type="ECO:0000313" key="5">
    <source>
        <dbReference type="EMBL" id="CAJ2504906.1"/>
    </source>
</evidence>
<keyword evidence="3" id="KW-0560">Oxidoreductase</keyword>
<sequence length="341" mass="37998">MVKIAIAAASSQLAREVIDSLVATKKHEVIGLVRKVTDHETPPLHAEYKLTQGSQDPAQYPSLPGVQWVQTTYEDKADLVRLFKGVEVVLCFWPVNLDHGSVKQKRLIDAAVEAGVKRFAPSDGVKLESSLDAMAWYAGKIEITRYLENLNKEKKVIEYTRFQIGAFMNYLGHPHQTSTHVATLPFAFDFEKQHATLLEGSLDDVIVWTTVQDIAGVVARAVEYEGEWPAVGGIRGSPVTMREMLRLGEAMGKPFTIEWLKKEDVKTEPPNPKADTGGAVEIDLRSMTPEQAQAFVKMATRGILVAVGRGAYDVTDDWNRILPDYKFTQVEDFLKKVWGGK</sequence>
<dbReference type="PANTHER" id="PTHR47706:SF4">
    <property type="entry name" value="NMRA-LIKE DOMAIN-CONTAINING PROTEIN"/>
    <property type="match status" value="1"/>
</dbReference>
<evidence type="ECO:0000256" key="3">
    <source>
        <dbReference type="ARBA" id="ARBA00023002"/>
    </source>
</evidence>
<dbReference type="Gene3D" id="3.40.50.720">
    <property type="entry name" value="NAD(P)-binding Rossmann-like Domain"/>
    <property type="match status" value="1"/>
</dbReference>
<evidence type="ECO:0000256" key="2">
    <source>
        <dbReference type="ARBA" id="ARBA00022857"/>
    </source>
</evidence>
<reference evidence="5" key="1">
    <citation type="submission" date="2023-10" db="EMBL/GenBank/DDBJ databases">
        <authorList>
            <person name="Hackl T."/>
        </authorList>
    </citation>
    <scope>NUCLEOTIDE SEQUENCE</scope>
</reference>
<evidence type="ECO:0000313" key="6">
    <source>
        <dbReference type="Proteomes" id="UP001295740"/>
    </source>
</evidence>
<organism evidence="5 6">
    <name type="scientific">Anthostomella pinea</name>
    <dbReference type="NCBI Taxonomy" id="933095"/>
    <lineage>
        <taxon>Eukaryota</taxon>
        <taxon>Fungi</taxon>
        <taxon>Dikarya</taxon>
        <taxon>Ascomycota</taxon>
        <taxon>Pezizomycotina</taxon>
        <taxon>Sordariomycetes</taxon>
        <taxon>Xylariomycetidae</taxon>
        <taxon>Xylariales</taxon>
        <taxon>Xylariaceae</taxon>
        <taxon>Anthostomella</taxon>
    </lineage>
</organism>
<dbReference type="InterPro" id="IPR008030">
    <property type="entry name" value="NmrA-like"/>
</dbReference>
<keyword evidence="6" id="KW-1185">Reference proteome</keyword>
<dbReference type="InterPro" id="IPR051609">
    <property type="entry name" value="NmrA/Isoflavone_reductase-like"/>
</dbReference>
<dbReference type="Pfam" id="PF05368">
    <property type="entry name" value="NmrA"/>
    <property type="match status" value="1"/>
</dbReference>
<keyword evidence="2" id="KW-0521">NADP</keyword>
<dbReference type="InterPro" id="IPR036291">
    <property type="entry name" value="NAD(P)-bd_dom_sf"/>
</dbReference>
<dbReference type="SUPFAM" id="SSF51735">
    <property type="entry name" value="NAD(P)-binding Rossmann-fold domains"/>
    <property type="match status" value="1"/>
</dbReference>
<evidence type="ECO:0000256" key="1">
    <source>
        <dbReference type="ARBA" id="ARBA00005725"/>
    </source>
</evidence>
<dbReference type="Proteomes" id="UP001295740">
    <property type="component" value="Unassembled WGS sequence"/>
</dbReference>
<feature type="domain" description="NmrA-like" evidence="4">
    <location>
        <begin position="3"/>
        <end position="246"/>
    </location>
</feature>
<gene>
    <name evidence="5" type="ORF">KHLLAP_LOCUS5374</name>
</gene>
<name>A0AAI8YHH1_9PEZI</name>
<proteinExistence type="inferred from homology"/>
<comment type="caution">
    <text evidence="5">The sequence shown here is derived from an EMBL/GenBank/DDBJ whole genome shotgun (WGS) entry which is preliminary data.</text>
</comment>
<protein>
    <submittedName>
        <fullName evidence="5">Uu.00g123000.m01.CDS01</fullName>
    </submittedName>
</protein>
<dbReference type="AlphaFoldDB" id="A0AAI8YHH1"/>
<evidence type="ECO:0000259" key="4">
    <source>
        <dbReference type="Pfam" id="PF05368"/>
    </source>
</evidence>
<dbReference type="PANTHER" id="PTHR47706">
    <property type="entry name" value="NMRA-LIKE FAMILY PROTEIN"/>
    <property type="match status" value="1"/>
</dbReference>
<dbReference type="EMBL" id="CAUWAG010000007">
    <property type="protein sequence ID" value="CAJ2504906.1"/>
    <property type="molecule type" value="Genomic_DNA"/>
</dbReference>
<dbReference type="GO" id="GO:0016491">
    <property type="term" value="F:oxidoreductase activity"/>
    <property type="evidence" value="ECO:0007669"/>
    <property type="project" value="UniProtKB-KW"/>
</dbReference>